<keyword evidence="2" id="KW-1185">Reference proteome</keyword>
<reference evidence="1 2" key="1">
    <citation type="submission" date="2016-04" db="EMBL/GenBank/DDBJ databases">
        <title>ATOL: Assembling a taxonomically balanced genome-scale reconstruction of the evolutionary history of the Enterobacteriaceae.</title>
        <authorList>
            <person name="Plunkett G.III."/>
            <person name="Neeno-Eckwall E.C."/>
            <person name="Glasner J.D."/>
            <person name="Perna N.T."/>
        </authorList>
    </citation>
    <scope>NUCLEOTIDE SEQUENCE [LARGE SCALE GENOMIC DNA]</scope>
    <source>
        <strain evidence="1 2">ATCC 35613</strain>
    </source>
</reference>
<comment type="caution">
    <text evidence="1">The sequence shown here is derived from an EMBL/GenBank/DDBJ whole genome shotgun (WGS) entry which is preliminary data.</text>
</comment>
<dbReference type="Proteomes" id="UP000078224">
    <property type="component" value="Unassembled WGS sequence"/>
</dbReference>
<proteinExistence type="predicted"/>
<dbReference type="AlphaFoldDB" id="A0A1B7JJH7"/>
<gene>
    <name evidence="1" type="ORF">M998_3494</name>
</gene>
<evidence type="ECO:0000313" key="1">
    <source>
        <dbReference type="EMBL" id="OAT48067.1"/>
    </source>
</evidence>
<sequence>MAVYKSTIQKAGFEDFYPTTLAFTAAKKNFFLGHSKDKSYAIYSLADNGKIDEKVPVQKGKLLTYLSNLQAFYDTAQNKQFLYGYNLETKIFQLYQIADNANITILLSDDFAVENTIKSTTMFLVAGILHIFIQTENNKEWYIYKVNFVE</sequence>
<name>A0A1B7JJH7_9GAMM</name>
<dbReference type="OrthoDB" id="6461372at2"/>
<evidence type="ECO:0000313" key="2">
    <source>
        <dbReference type="Proteomes" id="UP000078224"/>
    </source>
</evidence>
<organism evidence="1 2">
    <name type="scientific">Providencia heimbachae ATCC 35613</name>
    <dbReference type="NCBI Taxonomy" id="1354272"/>
    <lineage>
        <taxon>Bacteria</taxon>
        <taxon>Pseudomonadati</taxon>
        <taxon>Pseudomonadota</taxon>
        <taxon>Gammaproteobacteria</taxon>
        <taxon>Enterobacterales</taxon>
        <taxon>Morganellaceae</taxon>
        <taxon>Providencia</taxon>
    </lineage>
</organism>
<dbReference type="PATRIC" id="fig|1354272.4.peg.3577"/>
<accession>A0A1B7JJH7</accession>
<dbReference type="EMBL" id="LXEW01000048">
    <property type="protein sequence ID" value="OAT48067.1"/>
    <property type="molecule type" value="Genomic_DNA"/>
</dbReference>
<dbReference type="RefSeq" id="WP_068910048.1">
    <property type="nucleotide sequence ID" value="NZ_LXEW01000048.1"/>
</dbReference>
<protein>
    <submittedName>
        <fullName evidence="1">Uncharacterized protein</fullName>
    </submittedName>
</protein>